<keyword evidence="2" id="KW-0812">Transmembrane</keyword>
<keyword evidence="2" id="KW-1133">Transmembrane helix</keyword>
<keyword evidence="2" id="KW-0472">Membrane</keyword>
<evidence type="ECO:0000313" key="5">
    <source>
        <dbReference type="WBParaSite" id="PDA_v2.g3975.t1"/>
    </source>
</evidence>
<evidence type="ECO:0000256" key="3">
    <source>
        <dbReference type="SAM" id="SignalP"/>
    </source>
</evidence>
<protein>
    <submittedName>
        <fullName evidence="5">Uncharacterized protein</fullName>
    </submittedName>
</protein>
<dbReference type="Proteomes" id="UP000887578">
    <property type="component" value="Unplaced"/>
</dbReference>
<proteinExistence type="predicted"/>
<feature type="chain" id="PRO_5037702966" evidence="3">
    <location>
        <begin position="22"/>
        <end position="339"/>
    </location>
</feature>
<organism evidence="4 5">
    <name type="scientific">Panagrolaimus davidi</name>
    <dbReference type="NCBI Taxonomy" id="227884"/>
    <lineage>
        <taxon>Eukaryota</taxon>
        <taxon>Metazoa</taxon>
        <taxon>Ecdysozoa</taxon>
        <taxon>Nematoda</taxon>
        <taxon>Chromadorea</taxon>
        <taxon>Rhabditida</taxon>
        <taxon>Tylenchina</taxon>
        <taxon>Panagrolaimomorpha</taxon>
        <taxon>Panagrolaimoidea</taxon>
        <taxon>Panagrolaimidae</taxon>
        <taxon>Panagrolaimus</taxon>
    </lineage>
</organism>
<feature type="region of interest" description="Disordered" evidence="1">
    <location>
        <begin position="301"/>
        <end position="339"/>
    </location>
</feature>
<feature type="transmembrane region" description="Helical" evidence="2">
    <location>
        <begin position="64"/>
        <end position="83"/>
    </location>
</feature>
<evidence type="ECO:0000256" key="2">
    <source>
        <dbReference type="SAM" id="Phobius"/>
    </source>
</evidence>
<feature type="signal peptide" evidence="3">
    <location>
        <begin position="1"/>
        <end position="21"/>
    </location>
</feature>
<dbReference type="WBParaSite" id="PDA_v2.g3975.t1">
    <property type="protein sequence ID" value="PDA_v2.g3975.t1"/>
    <property type="gene ID" value="PDA_v2.g3975"/>
</dbReference>
<accession>A0A914QL77</accession>
<dbReference type="AlphaFoldDB" id="A0A914QL77"/>
<reference evidence="5" key="1">
    <citation type="submission" date="2022-11" db="UniProtKB">
        <authorList>
            <consortium name="WormBaseParasite"/>
        </authorList>
    </citation>
    <scope>IDENTIFICATION</scope>
</reference>
<feature type="transmembrane region" description="Helical" evidence="2">
    <location>
        <begin position="228"/>
        <end position="252"/>
    </location>
</feature>
<keyword evidence="4" id="KW-1185">Reference proteome</keyword>
<keyword evidence="3" id="KW-0732">Signal</keyword>
<sequence>MCWKVAAFISVVLCFYTGIYGQNVGTDVDGDGGGVCDNEKFLIKNYAGLGYSDLLKPPYNDGTTIIIGIVLLLFIFCIIYCVLRAKKEQSKRIASGPYVGIWDFESYDNFDEYMKAAENERCIPEYGFPGFIRYIISVNETGLLKASFYNRNTGKNLKLYYLEVEKTGVPKVAVNETNFDKFLLQLTTTTTTTTSVPSTSKKSTTNQGSLIPEKMVKNKIDDEISQSYLIPIIIVVVLLLFICCIIFCALRYRRRRQRQKLETKQNEAVVAGAKKEQSKTIASGSYFNNFHAHVHDHDVHHDDVRDGVHDDGDHGDDALHDGDDHDDVRHGDHDDHGGV</sequence>
<name>A0A914QL77_9BILA</name>
<evidence type="ECO:0000313" key="4">
    <source>
        <dbReference type="Proteomes" id="UP000887578"/>
    </source>
</evidence>
<evidence type="ECO:0000256" key="1">
    <source>
        <dbReference type="SAM" id="MobiDB-lite"/>
    </source>
</evidence>